<dbReference type="InterPro" id="IPR036291">
    <property type="entry name" value="NAD(P)-bd_dom_sf"/>
</dbReference>
<dbReference type="Gene3D" id="3.40.50.720">
    <property type="entry name" value="NAD(P)-binding Rossmann-like Domain"/>
    <property type="match status" value="1"/>
</dbReference>
<accession>A0A2Z4Y4A1</accession>
<sequence length="272" mass="30904">MRLAKRLVEAGRCVRAITRDPAVIPLALRRRMEIRRCDLTVPEEARYAVRGALAVVAMTHIRFAPYIIEAMQAEEVRRAIFMSSTRRFTRFPEETARAVIAGEEAVQQSDLDWTILRASMIYGGSQDNNLTHLVRWLKNTPVFPLPGAGSMKWQPVFTWDVISAIEAALERPYTIKKAYTLAGPEPITLREMIETILRCMGKRVLLVPVPIAFLRFAARMLALVMERPPITLDQIQRLEEDKVFDISEAQRDLGFAPISFEDGIRRKLAGKA</sequence>
<proteinExistence type="predicted"/>
<keyword evidence="2" id="KW-0830">Ubiquinone</keyword>
<dbReference type="KEGG" id="schv:BRCON_1260"/>
<dbReference type="AlphaFoldDB" id="A0A2Z4Y4A1"/>
<dbReference type="GO" id="GO:0044877">
    <property type="term" value="F:protein-containing complex binding"/>
    <property type="evidence" value="ECO:0007669"/>
    <property type="project" value="TreeGrafter"/>
</dbReference>
<dbReference type="Pfam" id="PF13460">
    <property type="entry name" value="NAD_binding_10"/>
    <property type="match status" value="1"/>
</dbReference>
<dbReference type="Proteomes" id="UP000262583">
    <property type="component" value="Chromosome"/>
</dbReference>
<dbReference type="PANTHER" id="PTHR12126:SF11">
    <property type="entry name" value="NADH DEHYDROGENASE [UBIQUINONE] 1 ALPHA SUBCOMPLEX SUBUNIT 9, MITOCHONDRIAL"/>
    <property type="match status" value="1"/>
</dbReference>
<dbReference type="InterPro" id="IPR016040">
    <property type="entry name" value="NAD(P)-bd_dom"/>
</dbReference>
<gene>
    <name evidence="2" type="ORF">BRCON_1260</name>
</gene>
<organism evidence="2 3">
    <name type="scientific">Sumerlaea chitinivorans</name>
    <dbReference type="NCBI Taxonomy" id="2250252"/>
    <lineage>
        <taxon>Bacteria</taxon>
        <taxon>Candidatus Sumerlaeota</taxon>
        <taxon>Candidatus Sumerlaeia</taxon>
        <taxon>Candidatus Sumerlaeales</taxon>
        <taxon>Candidatus Sumerlaeaceae</taxon>
        <taxon>Candidatus Sumerlaea</taxon>
    </lineage>
</organism>
<dbReference type="InterPro" id="IPR051207">
    <property type="entry name" value="ComplexI_NDUFA9_subunit"/>
</dbReference>
<name>A0A2Z4Y4A1_SUMC1</name>
<dbReference type="PANTHER" id="PTHR12126">
    <property type="entry name" value="NADH-UBIQUINONE OXIDOREDUCTASE 39 KDA SUBUNIT-RELATED"/>
    <property type="match status" value="1"/>
</dbReference>
<dbReference type="SUPFAM" id="SSF51735">
    <property type="entry name" value="NAD(P)-binding Rossmann-fold domains"/>
    <property type="match status" value="1"/>
</dbReference>
<dbReference type="EMBL" id="CP030759">
    <property type="protein sequence ID" value="AXA36037.1"/>
    <property type="molecule type" value="Genomic_DNA"/>
</dbReference>
<protein>
    <submittedName>
        <fullName evidence="2">NADH-ubiquinone oxidoreductase 39 KD subunit</fullName>
    </submittedName>
</protein>
<feature type="domain" description="NAD(P)-binding" evidence="1">
    <location>
        <begin position="2"/>
        <end position="124"/>
    </location>
</feature>
<evidence type="ECO:0000313" key="2">
    <source>
        <dbReference type="EMBL" id="AXA36037.1"/>
    </source>
</evidence>
<evidence type="ECO:0000313" key="3">
    <source>
        <dbReference type="Proteomes" id="UP000262583"/>
    </source>
</evidence>
<evidence type="ECO:0000259" key="1">
    <source>
        <dbReference type="Pfam" id="PF13460"/>
    </source>
</evidence>
<reference evidence="2 3" key="1">
    <citation type="submission" date="2018-05" db="EMBL/GenBank/DDBJ databases">
        <title>A metagenomic window into the 2 km-deep terrestrial subsurface aquifer revealed taxonomically and functionally diverse microbial community comprising novel uncultured bacterial lineages.</title>
        <authorList>
            <person name="Kadnikov V.V."/>
            <person name="Mardanov A.V."/>
            <person name="Beletsky A.V."/>
            <person name="Banks D."/>
            <person name="Pimenov N.V."/>
            <person name="Frank Y.A."/>
            <person name="Karnachuk O.V."/>
            <person name="Ravin N.V."/>
        </authorList>
    </citation>
    <scope>NUCLEOTIDE SEQUENCE [LARGE SCALE GENOMIC DNA]</scope>
    <source>
        <strain evidence="2">BY</strain>
    </source>
</reference>